<reference evidence="1" key="1">
    <citation type="submission" date="2022-07" db="EMBL/GenBank/DDBJ databases">
        <title>Phylogenomic reconstructions and comparative analyses of Kickxellomycotina fungi.</title>
        <authorList>
            <person name="Reynolds N.K."/>
            <person name="Stajich J.E."/>
            <person name="Barry K."/>
            <person name="Grigoriev I.V."/>
            <person name="Crous P."/>
            <person name="Smith M.E."/>
        </authorList>
    </citation>
    <scope>NUCLEOTIDE SEQUENCE</scope>
    <source>
        <strain evidence="1">CBS 109367</strain>
    </source>
</reference>
<dbReference type="OrthoDB" id="5582394at2759"/>
<dbReference type="EMBL" id="JANBTX010000109">
    <property type="protein sequence ID" value="KAJ2686411.1"/>
    <property type="molecule type" value="Genomic_DNA"/>
</dbReference>
<sequence length="393" mass="43497">MVSVELDGFIGWKPVARRVVEFVHGRLSGVGELWVALSEDMEIVRLMVEGARYPNVEELRLVGKRSLTKPAAAGRVVVPEYRGLTAISLDGMSLALTSVAELVGRSRGTLRELNIEDYSAAVAAQLHLHPDSAWIEYPRLRQLAISSEGGCAAVDGERLPAVEMLYYREATYQAPGASGYSPVFESTSLRLMQGVWRGLRLLVVDAMTRGDIEWVGRRAPRLEVLRIGMLSSDVDFADLLPTPALDLGSVSLLLATCGRLVELCVETPEAFEDFYNNHEGADPRLPWYERPFDVRAAVLGAGGGLRSLMLNAWALTFDQMLGLFESLPQLVSFEGNLKFNASYPATRRLSPGHASLKHLSLVHSTATRHRRVFKSNLLRFISMLPRLRRRSPA</sequence>
<gene>
    <name evidence="1" type="ORF">IWW39_003634</name>
</gene>
<proteinExistence type="predicted"/>
<dbReference type="Proteomes" id="UP001151516">
    <property type="component" value="Unassembled WGS sequence"/>
</dbReference>
<dbReference type="InterPro" id="IPR032675">
    <property type="entry name" value="LRR_dom_sf"/>
</dbReference>
<accession>A0A9W8GKT1</accession>
<dbReference type="Gene3D" id="3.80.10.10">
    <property type="entry name" value="Ribonuclease Inhibitor"/>
    <property type="match status" value="1"/>
</dbReference>
<keyword evidence="2" id="KW-1185">Reference proteome</keyword>
<name>A0A9W8GKT1_9FUNG</name>
<evidence type="ECO:0000313" key="2">
    <source>
        <dbReference type="Proteomes" id="UP001151516"/>
    </source>
</evidence>
<comment type="caution">
    <text evidence="1">The sequence shown here is derived from an EMBL/GenBank/DDBJ whole genome shotgun (WGS) entry which is preliminary data.</text>
</comment>
<evidence type="ECO:0000313" key="1">
    <source>
        <dbReference type="EMBL" id="KAJ2686411.1"/>
    </source>
</evidence>
<dbReference type="AlphaFoldDB" id="A0A9W8GKT1"/>
<organism evidence="1 2">
    <name type="scientific">Coemansia spiralis</name>
    <dbReference type="NCBI Taxonomy" id="417178"/>
    <lineage>
        <taxon>Eukaryota</taxon>
        <taxon>Fungi</taxon>
        <taxon>Fungi incertae sedis</taxon>
        <taxon>Zoopagomycota</taxon>
        <taxon>Kickxellomycotina</taxon>
        <taxon>Kickxellomycetes</taxon>
        <taxon>Kickxellales</taxon>
        <taxon>Kickxellaceae</taxon>
        <taxon>Coemansia</taxon>
    </lineage>
</organism>
<protein>
    <submittedName>
        <fullName evidence="1">Uncharacterized protein</fullName>
    </submittedName>
</protein>